<evidence type="ECO:0000256" key="1">
    <source>
        <dbReference type="ARBA" id="ARBA00093770"/>
    </source>
</evidence>
<reference evidence="2 3" key="1">
    <citation type="submission" date="2018-05" db="EMBL/GenBank/DDBJ databases">
        <title>Marinilabilia rubrum sp. nov., isolated from saltern sediment.</title>
        <authorList>
            <person name="Zhang R."/>
        </authorList>
    </citation>
    <scope>NUCLEOTIDE SEQUENCE [LARGE SCALE GENOMIC DNA]</scope>
    <source>
        <strain evidence="2 3">WTE16</strain>
    </source>
</reference>
<dbReference type="Proteomes" id="UP000244956">
    <property type="component" value="Unassembled WGS sequence"/>
</dbReference>
<sequence length="199" mass="22639">MVQIDDKIISLDIFQKQFLCDLPKCLGSCCVEGESGAPLEDEEIKIIEGLYPKIKHLLSPEAVEVIEQNGTWETDTDGDKVTPIIHGRECVYTYFDGDGVCKCAIEKAHDEGLVDFKKPVSCHLYPVRVDKYPAYEALNYHVWPVCNPARELGKQIGLPIFRFLKEPIIRKYGEVFYSELEDVAMHLEKQESEKSGELK</sequence>
<proteinExistence type="inferred from homology"/>
<gene>
    <name evidence="2" type="ORF">DDZ16_11720</name>
</gene>
<dbReference type="AlphaFoldDB" id="A0A2U2B872"/>
<evidence type="ECO:0000313" key="3">
    <source>
        <dbReference type="Proteomes" id="UP000244956"/>
    </source>
</evidence>
<keyword evidence="3" id="KW-1185">Reference proteome</keyword>
<comment type="similarity">
    <text evidence="1">Belongs to the Rv0495c family.</text>
</comment>
<comment type="caution">
    <text evidence="2">The sequence shown here is derived from an EMBL/GenBank/DDBJ whole genome shotgun (WGS) entry which is preliminary data.</text>
</comment>
<dbReference type="OrthoDB" id="597501at2"/>
<evidence type="ECO:0000313" key="2">
    <source>
        <dbReference type="EMBL" id="PWD99255.1"/>
    </source>
</evidence>
<dbReference type="InterPro" id="IPR021458">
    <property type="entry name" value="Rv0495c"/>
</dbReference>
<name>A0A2U2B872_9BACT</name>
<accession>A0A2U2B872</accession>
<dbReference type="Pfam" id="PF11307">
    <property type="entry name" value="DUF3109"/>
    <property type="match status" value="1"/>
</dbReference>
<dbReference type="EMBL" id="QEWP01000008">
    <property type="protein sequence ID" value="PWD99255.1"/>
    <property type="molecule type" value="Genomic_DNA"/>
</dbReference>
<dbReference type="RefSeq" id="WP_109264655.1">
    <property type="nucleotide sequence ID" value="NZ_QEWP01000008.1"/>
</dbReference>
<organism evidence="2 3">
    <name type="scientific">Marinilabilia rubra</name>
    <dbReference type="NCBI Taxonomy" id="2162893"/>
    <lineage>
        <taxon>Bacteria</taxon>
        <taxon>Pseudomonadati</taxon>
        <taxon>Bacteroidota</taxon>
        <taxon>Bacteroidia</taxon>
        <taxon>Marinilabiliales</taxon>
        <taxon>Marinilabiliaceae</taxon>
        <taxon>Marinilabilia</taxon>
    </lineage>
</organism>
<protein>
    <submittedName>
        <fullName evidence="2">DUF3109 domain-containing protein</fullName>
    </submittedName>
</protein>